<dbReference type="Gene3D" id="3.60.110.10">
    <property type="entry name" value="Carbon-nitrogen hydrolase"/>
    <property type="match status" value="1"/>
</dbReference>
<keyword evidence="1" id="KW-0378">Hydrolase</keyword>
<dbReference type="CDD" id="cd07197">
    <property type="entry name" value="nitrilase"/>
    <property type="match status" value="1"/>
</dbReference>
<protein>
    <recommendedName>
        <fullName evidence="2">CN hydrolase domain-containing protein</fullName>
    </recommendedName>
</protein>
<dbReference type="PANTHER" id="PTHR43674">
    <property type="entry name" value="NITRILASE C965.09-RELATED"/>
    <property type="match status" value="1"/>
</dbReference>
<organism evidence="3 4">
    <name type="scientific">Clostridium tagluense</name>
    <dbReference type="NCBI Taxonomy" id="360422"/>
    <lineage>
        <taxon>Bacteria</taxon>
        <taxon>Bacillati</taxon>
        <taxon>Bacillota</taxon>
        <taxon>Clostridia</taxon>
        <taxon>Eubacteriales</taxon>
        <taxon>Clostridiaceae</taxon>
        <taxon>Clostridium</taxon>
    </lineage>
</organism>
<dbReference type="SUPFAM" id="SSF56317">
    <property type="entry name" value="Carbon-nitrogen hydrolase"/>
    <property type="match status" value="1"/>
</dbReference>
<gene>
    <name evidence="3" type="ORF">Ctaglu_19980</name>
</gene>
<accession>A0A401ULG7</accession>
<keyword evidence="4" id="KW-1185">Reference proteome</keyword>
<dbReference type="OrthoDB" id="9811121at2"/>
<proteinExistence type="predicted"/>
<dbReference type="RefSeq" id="WP_125000886.1">
    <property type="nucleotide sequence ID" value="NZ_BHYK01000009.1"/>
</dbReference>
<dbReference type="PROSITE" id="PS50263">
    <property type="entry name" value="CN_HYDROLASE"/>
    <property type="match status" value="1"/>
</dbReference>
<evidence type="ECO:0000256" key="1">
    <source>
        <dbReference type="ARBA" id="ARBA00022801"/>
    </source>
</evidence>
<evidence type="ECO:0000313" key="4">
    <source>
        <dbReference type="Proteomes" id="UP000287872"/>
    </source>
</evidence>
<dbReference type="Pfam" id="PF00795">
    <property type="entry name" value="CN_hydrolase"/>
    <property type="match status" value="1"/>
</dbReference>
<evidence type="ECO:0000313" key="3">
    <source>
        <dbReference type="EMBL" id="GCD10375.1"/>
    </source>
</evidence>
<dbReference type="AlphaFoldDB" id="A0A401ULG7"/>
<reference evidence="3 4" key="1">
    <citation type="submission" date="2018-11" db="EMBL/GenBank/DDBJ databases">
        <title>Genome sequencing and assembly of Clostridium tagluense strain A121.</title>
        <authorList>
            <person name="Murakami T."/>
            <person name="Segawa T."/>
            <person name="Shcherbakova V.A."/>
            <person name="Mori H."/>
            <person name="Yoshimura Y."/>
        </authorList>
    </citation>
    <scope>NUCLEOTIDE SEQUENCE [LARGE SCALE GENOMIC DNA]</scope>
    <source>
        <strain evidence="3 4">A121</strain>
    </source>
</reference>
<name>A0A401ULG7_9CLOT</name>
<dbReference type="EMBL" id="BHYK01000009">
    <property type="protein sequence ID" value="GCD10375.1"/>
    <property type="molecule type" value="Genomic_DNA"/>
</dbReference>
<feature type="domain" description="CN hydrolase" evidence="2">
    <location>
        <begin position="1"/>
        <end position="238"/>
    </location>
</feature>
<dbReference type="InterPro" id="IPR036526">
    <property type="entry name" value="C-N_Hydrolase_sf"/>
</dbReference>
<sequence>MKVGVFQFRGSDNISDNHEAIIRAITSASQNKVRLLVFQECATCGYPPVETPIIKEINFEILNSYLQEIKQLAKKHDMYIVLGTIRIQNSKYYNSLQLIGPNGESIGNYDKRALWGWDLDNFTKGDSLGIYQIDDIQIGFRICFEVRFPEYFRELFKSNVQLCFVSFCDVSEQDLIERYGIIKSHLVTRAVENVMTIISVNSISKYQTAPTAVIDSDGHIVCEAPRNQEYLIIYDYDTPTIDFGRKGRIHYSNELLGMIQKTKVKGDGIHEGKEQSFFVQQEL</sequence>
<comment type="caution">
    <text evidence="3">The sequence shown here is derived from an EMBL/GenBank/DDBJ whole genome shotgun (WGS) entry which is preliminary data.</text>
</comment>
<dbReference type="PANTHER" id="PTHR43674:SF16">
    <property type="entry name" value="CARBON-NITROGEN FAMILY, PUTATIVE (AFU_ORTHOLOGUE AFUA_5G02350)-RELATED"/>
    <property type="match status" value="1"/>
</dbReference>
<dbReference type="InterPro" id="IPR050345">
    <property type="entry name" value="Aliph_Amidase/BUP"/>
</dbReference>
<evidence type="ECO:0000259" key="2">
    <source>
        <dbReference type="PROSITE" id="PS50263"/>
    </source>
</evidence>
<dbReference type="GO" id="GO:0016811">
    <property type="term" value="F:hydrolase activity, acting on carbon-nitrogen (but not peptide) bonds, in linear amides"/>
    <property type="evidence" value="ECO:0007669"/>
    <property type="project" value="TreeGrafter"/>
</dbReference>
<dbReference type="Proteomes" id="UP000287872">
    <property type="component" value="Unassembled WGS sequence"/>
</dbReference>
<dbReference type="InterPro" id="IPR003010">
    <property type="entry name" value="C-N_Hydrolase"/>
</dbReference>